<dbReference type="Proteomes" id="UP000249061">
    <property type="component" value="Unassembled WGS sequence"/>
</dbReference>
<dbReference type="SUPFAM" id="SSF55729">
    <property type="entry name" value="Acyl-CoA N-acyltransferases (Nat)"/>
    <property type="match status" value="1"/>
</dbReference>
<gene>
    <name evidence="1" type="ORF">DI536_08410</name>
</gene>
<evidence type="ECO:0008006" key="3">
    <source>
        <dbReference type="Google" id="ProtNLM"/>
    </source>
</evidence>
<dbReference type="InterPro" id="IPR016181">
    <property type="entry name" value="Acyl_CoA_acyltransferase"/>
</dbReference>
<reference evidence="1 2" key="1">
    <citation type="submission" date="2017-08" db="EMBL/GenBank/DDBJ databases">
        <title>Infants hospitalized years apart are colonized by the same room-sourced microbial strains.</title>
        <authorList>
            <person name="Brooks B."/>
            <person name="Olm M.R."/>
            <person name="Firek B.A."/>
            <person name="Baker R."/>
            <person name="Thomas B.C."/>
            <person name="Morowitz M.J."/>
            <person name="Banfield J.F."/>
        </authorList>
    </citation>
    <scope>NUCLEOTIDE SEQUENCE [LARGE SCALE GENOMIC DNA]</scope>
    <source>
        <strain evidence="1">S2_003_000_R2_14</strain>
    </source>
</reference>
<protein>
    <recommendedName>
        <fullName evidence="3">BioF2-like acetyltransferase domain-containing protein</fullName>
    </recommendedName>
</protein>
<evidence type="ECO:0000313" key="1">
    <source>
        <dbReference type="EMBL" id="PZR15462.1"/>
    </source>
</evidence>
<organism evidence="1 2">
    <name type="scientific">Archangium gephyra</name>
    <dbReference type="NCBI Taxonomy" id="48"/>
    <lineage>
        <taxon>Bacteria</taxon>
        <taxon>Pseudomonadati</taxon>
        <taxon>Myxococcota</taxon>
        <taxon>Myxococcia</taxon>
        <taxon>Myxococcales</taxon>
        <taxon>Cystobacterineae</taxon>
        <taxon>Archangiaceae</taxon>
        <taxon>Archangium</taxon>
    </lineage>
</organism>
<name>A0A2W5TLB6_9BACT</name>
<comment type="caution">
    <text evidence="1">The sequence shown here is derived from an EMBL/GenBank/DDBJ whole genome shotgun (WGS) entry which is preliminary data.</text>
</comment>
<dbReference type="AlphaFoldDB" id="A0A2W5TLB6"/>
<proteinExistence type="predicted"/>
<sequence>MKTTTRAVRFAVAERLSHLDATARDTLASRAGVFMQRPFLSAFEAATPENVSPRYALMYLGDEPVAALHFHFVRIEGRSALPGAGVAQLVDERALVLGNLAAWGDTGLAIAHGVDEALVWREALHLVDRLRRFEKSEGAINVAFVKDACADEDAPTLRRQGYRRAPSGPDMVLACEASWNTFDDYLASLASKRRRAVKKIHEDVAAAGYRVQRLSLEDLERHEGRLDELYGQVWANADVRPLRLSGRFFVELQRRLGDDCVMTGLFRGASLDGFGVSLKSGQTCVGYYLGFDKAVDAPLYLRLLVAIIEAGTAWRCSRISMGRTAEEPKARLGAVAGSSGLWVKHRTPPLNWAVGAVLGSLQQPAVPSYRVFREAPARS</sequence>
<accession>A0A2W5TLB6</accession>
<dbReference type="InterPro" id="IPR007434">
    <property type="entry name" value="FemAB-like"/>
</dbReference>
<dbReference type="EMBL" id="QFQP01000005">
    <property type="protein sequence ID" value="PZR15462.1"/>
    <property type="molecule type" value="Genomic_DNA"/>
</dbReference>
<evidence type="ECO:0000313" key="2">
    <source>
        <dbReference type="Proteomes" id="UP000249061"/>
    </source>
</evidence>
<dbReference type="Pfam" id="PF04339">
    <property type="entry name" value="FemAB_like"/>
    <property type="match status" value="1"/>
</dbReference>